<dbReference type="SMART" id="SM00091">
    <property type="entry name" value="PAS"/>
    <property type="match status" value="1"/>
</dbReference>
<feature type="region of interest" description="Disordered" evidence="8">
    <location>
        <begin position="1721"/>
        <end position="1749"/>
    </location>
</feature>
<gene>
    <name evidence="12" type="ORF">NAEGRDRAFT_46042</name>
</gene>
<comment type="similarity">
    <text evidence="7">Belongs to the adenylyl cyclase class-4/guanylyl cyclase family.</text>
</comment>
<dbReference type="GO" id="GO:0016849">
    <property type="term" value="F:phosphorus-oxygen lyase activity"/>
    <property type="evidence" value="ECO:0007669"/>
    <property type="project" value="InterPro"/>
</dbReference>
<evidence type="ECO:0000256" key="4">
    <source>
        <dbReference type="ARBA" id="ARBA00022989"/>
    </source>
</evidence>
<dbReference type="InterPro" id="IPR035965">
    <property type="entry name" value="PAS-like_dom_sf"/>
</dbReference>
<evidence type="ECO:0000256" key="8">
    <source>
        <dbReference type="SAM" id="MobiDB-lite"/>
    </source>
</evidence>
<feature type="transmembrane region" description="Helical" evidence="9">
    <location>
        <begin position="180"/>
        <end position="200"/>
    </location>
</feature>
<feature type="domain" description="Guanylate cyclase" evidence="11">
    <location>
        <begin position="1447"/>
        <end position="1575"/>
    </location>
</feature>
<dbReference type="PROSITE" id="PS50125">
    <property type="entry name" value="GUANYLATE_CYCLASE_2"/>
    <property type="match status" value="1"/>
</dbReference>
<dbReference type="CDD" id="cd07302">
    <property type="entry name" value="CHD"/>
    <property type="match status" value="1"/>
</dbReference>
<feature type="transmembrane region" description="Helical" evidence="9">
    <location>
        <begin position="234"/>
        <end position="253"/>
    </location>
</feature>
<protein>
    <submittedName>
        <fullName evidence="12">Predicted protein</fullName>
    </submittedName>
</protein>
<feature type="transmembrane region" description="Helical" evidence="9">
    <location>
        <begin position="88"/>
        <end position="106"/>
    </location>
</feature>
<dbReference type="GeneID" id="8852657"/>
<name>D2V1B3_NAEGR</name>
<keyword evidence="4 9" id="KW-1133">Transmembrane helix</keyword>
<dbReference type="SUPFAM" id="SSF55785">
    <property type="entry name" value="PYP-like sensor domain (PAS domain)"/>
    <property type="match status" value="1"/>
</dbReference>
<accession>D2V1B3</accession>
<dbReference type="InterPro" id="IPR057352">
    <property type="entry name" value="TPR_TmcB/C"/>
</dbReference>
<feature type="transmembrane region" description="Helical" evidence="9">
    <location>
        <begin position="750"/>
        <end position="767"/>
    </location>
</feature>
<feature type="transmembrane region" description="Helical" evidence="9">
    <location>
        <begin position="274"/>
        <end position="291"/>
    </location>
</feature>
<dbReference type="GO" id="GO:0009190">
    <property type="term" value="P:cyclic nucleotide biosynthetic process"/>
    <property type="evidence" value="ECO:0007669"/>
    <property type="project" value="InterPro"/>
</dbReference>
<dbReference type="PROSITE" id="PS50112">
    <property type="entry name" value="PAS"/>
    <property type="match status" value="1"/>
</dbReference>
<evidence type="ECO:0000256" key="1">
    <source>
        <dbReference type="ARBA" id="ARBA00004370"/>
    </source>
</evidence>
<feature type="transmembrane region" description="Helical" evidence="9">
    <location>
        <begin position="1203"/>
        <end position="1228"/>
    </location>
</feature>
<dbReference type="SMART" id="SM00044">
    <property type="entry name" value="CYCc"/>
    <property type="match status" value="1"/>
</dbReference>
<organism evidence="13">
    <name type="scientific">Naegleria gruberi</name>
    <name type="common">Amoeba</name>
    <dbReference type="NCBI Taxonomy" id="5762"/>
    <lineage>
        <taxon>Eukaryota</taxon>
        <taxon>Discoba</taxon>
        <taxon>Heterolobosea</taxon>
        <taxon>Tetramitia</taxon>
        <taxon>Eutetramitia</taxon>
        <taxon>Vahlkampfiidae</taxon>
        <taxon>Naegleria</taxon>
    </lineage>
</organism>
<evidence type="ECO:0000256" key="5">
    <source>
        <dbReference type="ARBA" id="ARBA00023136"/>
    </source>
</evidence>
<feature type="transmembrane region" description="Helical" evidence="9">
    <location>
        <begin position="358"/>
        <end position="383"/>
    </location>
</feature>
<dbReference type="KEGG" id="ngr:NAEGRDRAFT_46042"/>
<dbReference type="PANTHER" id="PTHR11920:SF335">
    <property type="entry name" value="GUANYLATE CYCLASE"/>
    <property type="match status" value="1"/>
</dbReference>
<feature type="transmembrane region" description="Helical" evidence="9">
    <location>
        <begin position="933"/>
        <end position="954"/>
    </location>
</feature>
<feature type="domain" description="PAS" evidence="10">
    <location>
        <begin position="1284"/>
        <end position="1356"/>
    </location>
</feature>
<dbReference type="Gene3D" id="3.30.70.1230">
    <property type="entry name" value="Nucleotide cyclase"/>
    <property type="match status" value="1"/>
</dbReference>
<keyword evidence="6 7" id="KW-0456">Lyase</keyword>
<dbReference type="InParanoid" id="D2V1B3"/>
<dbReference type="GO" id="GO:0000166">
    <property type="term" value="F:nucleotide binding"/>
    <property type="evidence" value="ECO:0007669"/>
    <property type="project" value="UniProtKB-KW"/>
</dbReference>
<feature type="compositionally biased region" description="Acidic residues" evidence="8">
    <location>
        <begin position="1738"/>
        <end position="1749"/>
    </location>
</feature>
<proteinExistence type="inferred from homology"/>
<reference evidence="12 13" key="1">
    <citation type="journal article" date="2010" name="Cell">
        <title>The genome of Naegleria gruberi illuminates early eukaryotic versatility.</title>
        <authorList>
            <person name="Fritz-Laylin L.K."/>
            <person name="Prochnik S.E."/>
            <person name="Ginger M.L."/>
            <person name="Dacks J.B."/>
            <person name="Carpenter M.L."/>
            <person name="Field M.C."/>
            <person name="Kuo A."/>
            <person name="Paredez A."/>
            <person name="Chapman J."/>
            <person name="Pham J."/>
            <person name="Shu S."/>
            <person name="Neupane R."/>
            <person name="Cipriano M."/>
            <person name="Mancuso J."/>
            <person name="Tu H."/>
            <person name="Salamov A."/>
            <person name="Lindquist E."/>
            <person name="Shapiro H."/>
            <person name="Lucas S."/>
            <person name="Grigoriev I.V."/>
            <person name="Cande W.Z."/>
            <person name="Fulton C."/>
            <person name="Rokhsar D.S."/>
            <person name="Dawson S.C."/>
        </authorList>
    </citation>
    <scope>NUCLEOTIDE SEQUENCE [LARGE SCALE GENOMIC DNA]</scope>
    <source>
        <strain evidence="12 13">NEG-M</strain>
    </source>
</reference>
<dbReference type="InterPro" id="IPR029787">
    <property type="entry name" value="Nucleotide_cyclase"/>
</dbReference>
<feature type="transmembrane region" description="Helical" evidence="9">
    <location>
        <begin position="303"/>
        <end position="324"/>
    </location>
</feature>
<keyword evidence="3" id="KW-0547">Nucleotide-binding</keyword>
<dbReference type="Gene3D" id="3.30.450.20">
    <property type="entry name" value="PAS domain"/>
    <property type="match status" value="1"/>
</dbReference>
<dbReference type="GO" id="GO:0035556">
    <property type="term" value="P:intracellular signal transduction"/>
    <property type="evidence" value="ECO:0007669"/>
    <property type="project" value="InterPro"/>
</dbReference>
<evidence type="ECO:0000313" key="12">
    <source>
        <dbReference type="EMBL" id="EFC49440.1"/>
    </source>
</evidence>
<dbReference type="OrthoDB" id="10258068at2759"/>
<dbReference type="EMBL" id="GG738848">
    <property type="protein sequence ID" value="EFC49440.1"/>
    <property type="molecule type" value="Genomic_DNA"/>
</dbReference>
<evidence type="ECO:0000256" key="9">
    <source>
        <dbReference type="SAM" id="Phobius"/>
    </source>
</evidence>
<dbReference type="STRING" id="5762.D2V1B3"/>
<dbReference type="Pfam" id="PF13426">
    <property type="entry name" value="PAS_9"/>
    <property type="match status" value="1"/>
</dbReference>
<dbReference type="RefSeq" id="XP_002682184.1">
    <property type="nucleotide sequence ID" value="XM_002682138.1"/>
</dbReference>
<feature type="transmembrane region" description="Helical" evidence="9">
    <location>
        <begin position="136"/>
        <end position="159"/>
    </location>
</feature>
<dbReference type="InterPro" id="IPR000014">
    <property type="entry name" value="PAS"/>
</dbReference>
<evidence type="ECO:0000259" key="11">
    <source>
        <dbReference type="PROSITE" id="PS50125"/>
    </source>
</evidence>
<keyword evidence="13" id="KW-1185">Reference proteome</keyword>
<keyword evidence="5 9" id="KW-0472">Membrane</keyword>
<dbReference type="CDD" id="cd00130">
    <property type="entry name" value="PAS"/>
    <property type="match status" value="1"/>
</dbReference>
<feature type="transmembrane region" description="Helical" evidence="9">
    <location>
        <begin position="331"/>
        <end position="352"/>
    </location>
</feature>
<dbReference type="Pfam" id="PF00211">
    <property type="entry name" value="Guanylate_cyc"/>
    <property type="match status" value="1"/>
</dbReference>
<dbReference type="OMA" id="NEYLAMD"/>
<dbReference type="VEuPathDB" id="AmoebaDB:NAEGRDRAFT_46042"/>
<evidence type="ECO:0000256" key="3">
    <source>
        <dbReference type="ARBA" id="ARBA00022741"/>
    </source>
</evidence>
<dbReference type="PROSITE" id="PS00452">
    <property type="entry name" value="GUANYLATE_CYCLASE_1"/>
    <property type="match status" value="1"/>
</dbReference>
<dbReference type="eggNOG" id="KOG1023">
    <property type="taxonomic scope" value="Eukaryota"/>
</dbReference>
<dbReference type="InterPro" id="IPR001054">
    <property type="entry name" value="A/G_cyclase"/>
</dbReference>
<evidence type="ECO:0000256" key="2">
    <source>
        <dbReference type="ARBA" id="ARBA00022692"/>
    </source>
</evidence>
<feature type="transmembrane region" description="Helical" evidence="9">
    <location>
        <begin position="716"/>
        <end position="744"/>
    </location>
</feature>
<evidence type="ECO:0000313" key="13">
    <source>
        <dbReference type="Proteomes" id="UP000006671"/>
    </source>
</evidence>
<comment type="subcellular location">
    <subcellularLocation>
        <location evidence="1">Membrane</location>
    </subcellularLocation>
</comment>
<dbReference type="NCBIfam" id="TIGR00229">
    <property type="entry name" value="sensory_box"/>
    <property type="match status" value="1"/>
</dbReference>
<dbReference type="Proteomes" id="UP000006671">
    <property type="component" value="Unassembled WGS sequence"/>
</dbReference>
<dbReference type="InterPro" id="IPR018297">
    <property type="entry name" value="A/G_cyclase_CS"/>
</dbReference>
<dbReference type="InterPro" id="IPR050401">
    <property type="entry name" value="Cyclic_nucleotide_synthase"/>
</dbReference>
<keyword evidence="2 9" id="KW-0812">Transmembrane</keyword>
<dbReference type="SUPFAM" id="SSF55073">
    <property type="entry name" value="Nucleotide cyclase"/>
    <property type="match status" value="1"/>
</dbReference>
<evidence type="ECO:0000256" key="6">
    <source>
        <dbReference type="ARBA" id="ARBA00023239"/>
    </source>
</evidence>
<sequence length="1749" mass="198128">MNNLNITDDAISMGNPSQYDTRARRFSVGSNAGPPKFAGSGSESVVSVTDLDTEFNNMTFMAKVEESLITLLMSLHDSTECISRKDKIVMLCVHLYIIWIGLFIGIQPDYNYGEYGKWIARALNYPMTFGLENVPYIPALIIASVFFAFLIVSVITLALAYRSVYTMSKYWPKIKIATQIIIATTCLLSMPISWLLLGFLDCNYASSVIVAPALTPHQVLQRYPDVYCYGSGNIAMMVLGIMSVFAVPLSLFVGTHTLMDVHAKSKTPFASYDLHFLFFNFLASTSFYIFTCLVSDDYIVIQAVYYFLTRFILAASFLYFIPFYTRWENSVYFGFMCAAVGSSLCGVVSVYVNKENEFGLGLGLMGITFFVMIVFFAVGSISLEMYTRMIMKDIKAVFLDHLEKGLDSLIKSDNLDFINPKYILERQALNILHEIEETKKTRRLFLFLKFCVKTAKEGLSIGNLTEIEMAKCFIKGVASQKTYQNIDLLVIAAVITGNFIEGQQSAGLKLLEKATKNLPNLIQRFSISLRTKELEISLEDGKKLLEVKHIIQKIEKKHAIISSLHKSFWKEMMSESVSVDKIDSLNSQITSLTKQCTLVLTNLMSNYGNNKNVLRTYAKFLEEIKFDKERANEMYDEAATIEDEETRKVSHKKPVVKGNKVLPYMPNVESKNNKFNFDEKSVSESSEFDGVENRSSIIKKELQIRSALNRTKGSNILMYFFGFIFCFSLSILTVAIGLGVSFSIQIDNNVAVAHYVCIPQFFPRYMLKEIRMIQNFNKMFPLYSNDIAATMVNGSNSTTSYFAAHKARVRTYVTVLQSLKKSASKFTKGMLSDFTSSTHDLYLPVVYYDNNFTSADSFNQKRNASLSEINDIIIKNTNEYLAMDMTSYSNTTTASNFMFFWKNRKVQTASFSNMCELFLQRNKEQYTMLQEQFIYFYAISISVYGIIAIVFVAFSTFKLRQIKSTIKFMSRSITKDYIGKIYHHLESKSGEDIDVKDPTLFERPQFSVSFLIVATIFLTVCCMSMLFLDFQLDSQKAILALENIESGVKIMTTSVSITFRLSEIFIAKRYADISSINDPRLITSSEIDSFHDENKALTGSLASYWNNLQYESSFTSSSTEVTAILESTNCTNTTYYSCSSINDLIVDFSTASNTFSEDVYFSNYKLIDLYKTMLTTDDKCNILLQKFLNLFTFYSSSMSVPNLIITILFSVFGFIILAILGYLTYGLIQNIWDQSNQLRSLLNYLPIEAMESNEELKQFALFNNLPSKLRISKKQTNEEEGSGGDGKVRAILNAAVDGAILCNSQGDIELFNPVAQKMFGMTNSDVLGEKLTKLFDPSDNNRQRLETIIQQMVNATQPFGETLELECYRKNGTKFPSKVNLFVSIFNKKPVISCFIKDFTPEKKQNMLLAEEKKKSEQLLLNIMPESVASKLKGGETFIAEKFNDVTVFFSDMVGFTRISSGMNPSELVLMLNAIVNGFDLLTEKYNLEKIKTIGDAYFCVGGIDLNAQSDHPERSLRFAIDTLQVIKEYNCSENTNVNIRVGLHTGPVVAGVIGIKKFAYDLWGDTINTASRMESTGEPGRIQISRTTYERVHDLGMEFEERKIDVKGKGLCQTYLLKKKHHVDPLEIFPHQEEGADSNAHVSFGGSVIHNVDHENPVEVEVFKHLQQLTQVQSATSQPESNSKFASFRSTRMRAENMHNASLRNSLNLMGSTRAFFMDRKEETYPPVDDQQAIEQQETEENEDKIRL</sequence>
<dbReference type="Pfam" id="PF25474">
    <property type="entry name" value="TPR_TmcB"/>
    <property type="match status" value="1"/>
</dbReference>
<dbReference type="GO" id="GO:0016020">
    <property type="term" value="C:membrane"/>
    <property type="evidence" value="ECO:0007669"/>
    <property type="project" value="UniProtKB-SubCell"/>
</dbReference>
<feature type="transmembrane region" description="Helical" evidence="9">
    <location>
        <begin position="1006"/>
        <end position="1028"/>
    </location>
</feature>
<evidence type="ECO:0000259" key="10">
    <source>
        <dbReference type="PROSITE" id="PS50112"/>
    </source>
</evidence>
<dbReference type="PANTHER" id="PTHR11920">
    <property type="entry name" value="GUANYLYL CYCLASE"/>
    <property type="match status" value="1"/>
</dbReference>
<evidence type="ECO:0000256" key="7">
    <source>
        <dbReference type="RuleBase" id="RU000405"/>
    </source>
</evidence>